<dbReference type="Proteomes" id="UP000182227">
    <property type="component" value="Unassembled WGS sequence"/>
</dbReference>
<dbReference type="AlphaFoldDB" id="A0A0U1D4D8"/>
<feature type="region of interest" description="Disordered" evidence="1">
    <location>
        <begin position="37"/>
        <end position="56"/>
    </location>
</feature>
<organism evidence="2 3">
    <name type="scientific">Mycolicibacterium conceptionense</name>
    <dbReference type="NCBI Taxonomy" id="451644"/>
    <lineage>
        <taxon>Bacteria</taxon>
        <taxon>Bacillati</taxon>
        <taxon>Actinomycetota</taxon>
        <taxon>Actinomycetes</taxon>
        <taxon>Mycobacteriales</taxon>
        <taxon>Mycobacteriaceae</taxon>
        <taxon>Mycolicibacterium</taxon>
    </lineage>
</organism>
<protein>
    <submittedName>
        <fullName evidence="2">Uncharacterized protein</fullName>
    </submittedName>
</protein>
<evidence type="ECO:0000256" key="1">
    <source>
        <dbReference type="SAM" id="MobiDB-lite"/>
    </source>
</evidence>
<accession>A0A0U1D4D8</accession>
<gene>
    <name evidence="2" type="ORF">BN970_01218</name>
</gene>
<evidence type="ECO:0000313" key="2">
    <source>
        <dbReference type="EMBL" id="CQD06569.1"/>
    </source>
</evidence>
<evidence type="ECO:0000313" key="3">
    <source>
        <dbReference type="Proteomes" id="UP000182227"/>
    </source>
</evidence>
<name>A0A0U1D4D8_9MYCO</name>
<reference evidence="2 3" key="1">
    <citation type="submission" date="2015-03" db="EMBL/GenBank/DDBJ databases">
        <authorList>
            <person name="Murphy D."/>
        </authorList>
    </citation>
    <scope>NUCLEOTIDE SEQUENCE [LARGE SCALE GENOMIC DNA]</scope>
    <source>
        <strain evidence="2 3">D16</strain>
    </source>
</reference>
<sequence length="56" mass="6009">MSQMLFTYDTELTLRAAMVLVNTDRVEGEQLADQSDLSATWMTSAGPAGVTATTPN</sequence>
<proteinExistence type="predicted"/>
<dbReference type="EMBL" id="CTEF01000001">
    <property type="protein sequence ID" value="CQD06569.1"/>
    <property type="molecule type" value="Genomic_DNA"/>
</dbReference>